<organism evidence="1 2">
    <name type="scientific">Leuconostoc aquikimchii</name>
    <dbReference type="NCBI Taxonomy" id="3236804"/>
    <lineage>
        <taxon>Bacteria</taxon>
        <taxon>Bacillati</taxon>
        <taxon>Bacillota</taxon>
        <taxon>Bacilli</taxon>
        <taxon>Lactobacillales</taxon>
        <taxon>Lactobacillaceae</taxon>
        <taxon>Leuconostoc</taxon>
    </lineage>
</organism>
<keyword evidence="2" id="KW-1185">Reference proteome</keyword>
<dbReference type="EMBL" id="JBFPER010000001">
    <property type="protein sequence ID" value="MEX0379774.1"/>
    <property type="molecule type" value="Genomic_DNA"/>
</dbReference>
<gene>
    <name evidence="1" type="ORF">AB3K24_00155</name>
</gene>
<dbReference type="RefSeq" id="WP_367973020.1">
    <property type="nucleotide sequence ID" value="NZ_JBFPEQ010000001.1"/>
</dbReference>
<comment type="caution">
    <text evidence="1">The sequence shown here is derived from an EMBL/GenBank/DDBJ whole genome shotgun (WGS) entry which is preliminary data.</text>
</comment>
<dbReference type="Proteomes" id="UP001556617">
    <property type="component" value="Unassembled WGS sequence"/>
</dbReference>
<reference evidence="1 2" key="1">
    <citation type="submission" date="2024-07" db="EMBL/GenBank/DDBJ databases">
        <authorList>
            <person name="Yun M."/>
        </authorList>
    </citation>
    <scope>NUCLEOTIDE SEQUENCE [LARGE SCALE GENOMIC DNA]</scope>
    <source>
        <strain evidence="1 2">MS01</strain>
    </source>
</reference>
<evidence type="ECO:0000313" key="1">
    <source>
        <dbReference type="EMBL" id="MEX0379774.1"/>
    </source>
</evidence>
<proteinExistence type="predicted"/>
<name>A0ABV3S036_9LACO</name>
<evidence type="ECO:0000313" key="2">
    <source>
        <dbReference type="Proteomes" id="UP001556617"/>
    </source>
</evidence>
<accession>A0ABV3S036</accession>
<protein>
    <submittedName>
        <fullName evidence="1">Uncharacterized protein</fullName>
    </submittedName>
</protein>
<sequence>MKKIILVSTMVLSIGFFYLSENQVSASNTTSIFHKNVNTMDNAMSDSVTAIELPDGGFLFGPGVFEAENNAGAKVFIDPKTTSYKVTTVGQAKKDEGITNKTGVLKNSTLTTSFIALPTGGSVSRTSVSSTNYTLYANQGYSEAMQGPAWRYAKYLFKPSSGTGDLLQWRTYEDSGLVGAAPEVASHQAYALYPGQSVWAKAKTASGALAGTTFASMSPRDGSYYYVLNQ</sequence>